<dbReference type="EMBL" id="CP014674">
    <property type="protein sequence ID" value="AOX17238.1"/>
    <property type="molecule type" value="Genomic_DNA"/>
</dbReference>
<accession>A0A1D8UUB3</accession>
<gene>
    <name evidence="1" type="ORF">A0U89_08955</name>
</gene>
<evidence type="ECO:0000313" key="2">
    <source>
        <dbReference type="Proteomes" id="UP000179145"/>
    </source>
</evidence>
<sequence>MRWLFILALACTVHSAKAGTENIQVEGQRWVAMPHHYRSLERVYRRFDSFSAKDRRDLALHMTGTLEPGDRPGASSGLVLRAKQGVIPLFPNGGMELTIPHSQALWDENPPMFGHLAKGDNVRVGFYFTVAHADARRFTWEEAKGWLRELDACIEDEGGAVVAFLLPDTHKVTVSVSAHSNLMVTEGGQTRALVLNQGNEPVDYVFRPQDFSRDAVFDATAPLGLVTLRLPFALSGKRHR</sequence>
<dbReference type="AlphaFoldDB" id="A0A1D8UUB3"/>
<name>A0A1D8UUB3_9PROT</name>
<evidence type="ECO:0000313" key="1">
    <source>
        <dbReference type="EMBL" id="AOX17238.1"/>
    </source>
</evidence>
<proteinExistence type="predicted"/>
<keyword evidence="2" id="KW-1185">Reference proteome</keyword>
<reference evidence="1 2" key="1">
    <citation type="journal article" date="2016" name="Microb. Cell Fact.">
        <title>Dissection of exopolysaccharide biosynthesis in Kozakia baliensis.</title>
        <authorList>
            <person name="Brandt J.U."/>
            <person name="Jakob F."/>
            <person name="Behr J."/>
            <person name="Geissler A.J."/>
            <person name="Vogel R.F."/>
        </authorList>
    </citation>
    <scope>NUCLEOTIDE SEQUENCE [LARGE SCALE GENOMIC DNA]</scope>
    <source>
        <strain evidence="1 2">DSM 14400</strain>
    </source>
</reference>
<dbReference type="OrthoDB" id="7265881at2"/>
<dbReference type="KEGG" id="kba:A0U89_08955"/>
<dbReference type="STRING" id="153496.A0U89_08955"/>
<organism evidence="1 2">
    <name type="scientific">Kozakia baliensis</name>
    <dbReference type="NCBI Taxonomy" id="153496"/>
    <lineage>
        <taxon>Bacteria</taxon>
        <taxon>Pseudomonadati</taxon>
        <taxon>Pseudomonadota</taxon>
        <taxon>Alphaproteobacteria</taxon>
        <taxon>Acetobacterales</taxon>
        <taxon>Acetobacteraceae</taxon>
        <taxon>Kozakia</taxon>
    </lineage>
</organism>
<dbReference type="Proteomes" id="UP000179145">
    <property type="component" value="Chromosome"/>
</dbReference>
<dbReference type="RefSeq" id="WP_070402885.1">
    <property type="nucleotide sequence ID" value="NZ_BJVW01000001.1"/>
</dbReference>
<protein>
    <submittedName>
        <fullName evidence="1">Uncharacterized protein</fullName>
    </submittedName>
</protein>